<dbReference type="VEuPathDB" id="VectorBase:GPPI012153"/>
<sequence length="107" mass="11742">MLAREVISICSRESILLLRIENHLQGSVQSMIKCQNTTTNEQKGNKTSSAIGGIGEVSLIRSRQQSHPFASSTTGVSTTECHYKTDVTKFSYGLLCKPLTRLNAQVL</sequence>
<evidence type="ECO:0000313" key="1">
    <source>
        <dbReference type="EnsemblMetazoa" id="GPPI012153-PA"/>
    </source>
</evidence>
<keyword evidence="2" id="KW-1185">Reference proteome</keyword>
<dbReference type="EnsemblMetazoa" id="GPPI012153-RA">
    <property type="protein sequence ID" value="GPPI012153-PA"/>
    <property type="gene ID" value="GPPI012153"/>
</dbReference>
<dbReference type="AlphaFoldDB" id="A0A1B0AXM3"/>
<dbReference type="EMBL" id="JXJN01005325">
    <property type="status" value="NOT_ANNOTATED_CDS"/>
    <property type="molecule type" value="Genomic_DNA"/>
</dbReference>
<reference evidence="1" key="2">
    <citation type="submission" date="2020-05" db="UniProtKB">
        <authorList>
            <consortium name="EnsemblMetazoa"/>
        </authorList>
    </citation>
    <scope>IDENTIFICATION</scope>
    <source>
        <strain evidence="1">IAEA</strain>
    </source>
</reference>
<protein>
    <submittedName>
        <fullName evidence="1">Uncharacterized protein</fullName>
    </submittedName>
</protein>
<reference evidence="2" key="1">
    <citation type="submission" date="2015-01" db="EMBL/GenBank/DDBJ databases">
        <authorList>
            <person name="Aksoy S."/>
            <person name="Warren W."/>
            <person name="Wilson R.K."/>
        </authorList>
    </citation>
    <scope>NUCLEOTIDE SEQUENCE [LARGE SCALE GENOMIC DNA]</scope>
    <source>
        <strain evidence="2">IAEA</strain>
    </source>
</reference>
<dbReference type="Proteomes" id="UP000092460">
    <property type="component" value="Unassembled WGS sequence"/>
</dbReference>
<evidence type="ECO:0000313" key="2">
    <source>
        <dbReference type="Proteomes" id="UP000092460"/>
    </source>
</evidence>
<organism evidence="1 2">
    <name type="scientific">Glossina palpalis gambiensis</name>
    <dbReference type="NCBI Taxonomy" id="67801"/>
    <lineage>
        <taxon>Eukaryota</taxon>
        <taxon>Metazoa</taxon>
        <taxon>Ecdysozoa</taxon>
        <taxon>Arthropoda</taxon>
        <taxon>Hexapoda</taxon>
        <taxon>Insecta</taxon>
        <taxon>Pterygota</taxon>
        <taxon>Neoptera</taxon>
        <taxon>Endopterygota</taxon>
        <taxon>Diptera</taxon>
        <taxon>Brachycera</taxon>
        <taxon>Muscomorpha</taxon>
        <taxon>Hippoboscoidea</taxon>
        <taxon>Glossinidae</taxon>
        <taxon>Glossina</taxon>
    </lineage>
</organism>
<name>A0A1B0AXM3_9MUSC</name>
<proteinExistence type="predicted"/>
<accession>A0A1B0AXM3</accession>